<evidence type="ECO:0000259" key="4">
    <source>
        <dbReference type="PROSITE" id="PS51387"/>
    </source>
</evidence>
<gene>
    <name evidence="5" type="ORF">F4694_005540</name>
</gene>
<dbReference type="InterPro" id="IPR016169">
    <property type="entry name" value="FAD-bd_PCMH_sub2"/>
</dbReference>
<keyword evidence="1" id="KW-0285">Flavoprotein</keyword>
<dbReference type="GO" id="GO:0016491">
    <property type="term" value="F:oxidoreductase activity"/>
    <property type="evidence" value="ECO:0007669"/>
    <property type="project" value="UniProtKB-KW"/>
</dbReference>
<evidence type="ECO:0000313" key="6">
    <source>
        <dbReference type="Proteomes" id="UP000548423"/>
    </source>
</evidence>
<keyword evidence="2" id="KW-0274">FAD</keyword>
<feature type="domain" description="FAD-binding PCMH-type" evidence="4">
    <location>
        <begin position="1"/>
        <end position="176"/>
    </location>
</feature>
<dbReference type="Gene3D" id="3.30.465.10">
    <property type="match status" value="1"/>
</dbReference>
<sequence>MLAGNIEYYQPSTVNEAVEQFFILKKENKLPMYYAGGTEILTLGRLNIIHPGAIIDIKAIKETLSHESYQEHFIFGASLPLTYIEEKNIFPLLTQTSMEIADHTARNKITIGGNVCGNIFYREAVLPFLLCDSTVVVAGKEGQKTHPIQDIFNKTFQFEEGQFLIQLLIEKKYLTLPFITIKKRQQWETGYPLITVACIKIENQLRFAFSGLCPFPFRSQKVETELNNTLLPKEERINHAIEQLPTPVLNDVEGSKEYRLFVLRNTLKEMIVEMEEKE</sequence>
<dbReference type="SMART" id="SM01092">
    <property type="entry name" value="CO_deh_flav_C"/>
    <property type="match status" value="1"/>
</dbReference>
<reference evidence="6" key="2">
    <citation type="submission" date="2020-08" db="EMBL/GenBank/DDBJ databases">
        <title>The Agave Microbiome: Exploring the role of microbial communities in plant adaptations to desert environments.</title>
        <authorList>
            <person name="Partida-Martinez L.P."/>
        </authorList>
    </citation>
    <scope>NUCLEOTIDE SEQUENCE [LARGE SCALE GENOMIC DNA]</scope>
    <source>
        <strain evidence="6">AT2.8</strain>
    </source>
</reference>
<evidence type="ECO:0000313" key="5">
    <source>
        <dbReference type="EMBL" id="NYE08691.1"/>
    </source>
</evidence>
<dbReference type="Gene3D" id="3.30.43.10">
    <property type="entry name" value="Uridine Diphospho-n-acetylenolpyruvylglucosamine Reductase, domain 2"/>
    <property type="match status" value="1"/>
</dbReference>
<dbReference type="InterPro" id="IPR016166">
    <property type="entry name" value="FAD-bd_PCMH"/>
</dbReference>
<evidence type="ECO:0000256" key="2">
    <source>
        <dbReference type="ARBA" id="ARBA00022827"/>
    </source>
</evidence>
<dbReference type="InterPro" id="IPR002346">
    <property type="entry name" value="Mopterin_DH_FAD-bd"/>
</dbReference>
<organism evidence="5 6">
    <name type="scientific">Neobacillus niacini</name>
    <dbReference type="NCBI Taxonomy" id="86668"/>
    <lineage>
        <taxon>Bacteria</taxon>
        <taxon>Bacillati</taxon>
        <taxon>Bacillota</taxon>
        <taxon>Bacilli</taxon>
        <taxon>Bacillales</taxon>
        <taxon>Bacillaceae</taxon>
        <taxon>Neobacillus</taxon>
    </lineage>
</organism>
<accession>A0A852TKI7</accession>
<dbReference type="PANTHER" id="PTHR42659">
    <property type="entry name" value="XANTHINE DEHYDROGENASE SUBUNIT C-RELATED"/>
    <property type="match status" value="1"/>
</dbReference>
<dbReference type="Gene3D" id="3.30.390.50">
    <property type="entry name" value="CO dehydrogenase flavoprotein, C-terminal domain"/>
    <property type="match status" value="1"/>
</dbReference>
<comment type="caution">
    <text evidence="5">The sequence shown here is derived from an EMBL/GenBank/DDBJ whole genome shotgun (WGS) entry which is preliminary data.</text>
</comment>
<dbReference type="Proteomes" id="UP000548423">
    <property type="component" value="Unassembled WGS sequence"/>
</dbReference>
<dbReference type="Pfam" id="PF00941">
    <property type="entry name" value="FAD_binding_5"/>
    <property type="match status" value="1"/>
</dbReference>
<dbReference type="EMBL" id="JACCBX010000015">
    <property type="protein sequence ID" value="NYE08691.1"/>
    <property type="molecule type" value="Genomic_DNA"/>
</dbReference>
<dbReference type="InterPro" id="IPR036683">
    <property type="entry name" value="CO_DH_flav_C_dom_sf"/>
</dbReference>
<proteinExistence type="predicted"/>
<dbReference type="GO" id="GO:0071949">
    <property type="term" value="F:FAD binding"/>
    <property type="evidence" value="ECO:0007669"/>
    <property type="project" value="InterPro"/>
</dbReference>
<dbReference type="InterPro" id="IPR005107">
    <property type="entry name" value="CO_DH_flav_C"/>
</dbReference>
<evidence type="ECO:0000256" key="3">
    <source>
        <dbReference type="ARBA" id="ARBA00023002"/>
    </source>
</evidence>
<dbReference type="InterPro" id="IPR051312">
    <property type="entry name" value="Diverse_Substr_Oxidored"/>
</dbReference>
<dbReference type="PANTHER" id="PTHR42659:SF2">
    <property type="entry name" value="XANTHINE DEHYDROGENASE SUBUNIT C-RELATED"/>
    <property type="match status" value="1"/>
</dbReference>
<name>A0A852TKI7_9BACI</name>
<dbReference type="InterPro" id="IPR036318">
    <property type="entry name" value="FAD-bd_PCMH-like_sf"/>
</dbReference>
<dbReference type="PROSITE" id="PS51387">
    <property type="entry name" value="FAD_PCMH"/>
    <property type="match status" value="1"/>
</dbReference>
<dbReference type="InterPro" id="IPR016167">
    <property type="entry name" value="FAD-bd_PCMH_sub1"/>
</dbReference>
<protein>
    <submittedName>
        <fullName evidence="5">CO/xanthine dehydrogenase FAD-binding subunit</fullName>
    </submittedName>
</protein>
<reference evidence="6" key="1">
    <citation type="submission" date="2020-07" db="EMBL/GenBank/DDBJ databases">
        <authorList>
            <person name="Partida-Martinez L."/>
            <person name="Huntemann M."/>
            <person name="Clum A."/>
            <person name="Wang J."/>
            <person name="Palaniappan K."/>
            <person name="Ritter S."/>
            <person name="Chen I.-M."/>
            <person name="Stamatis D."/>
            <person name="Reddy T."/>
            <person name="O'Malley R."/>
            <person name="Daum C."/>
            <person name="Shapiro N."/>
            <person name="Ivanova N."/>
            <person name="Kyrpides N."/>
            <person name="Woyke T."/>
        </authorList>
    </citation>
    <scope>NUCLEOTIDE SEQUENCE [LARGE SCALE GENOMIC DNA]</scope>
    <source>
        <strain evidence="6">AT2.8</strain>
    </source>
</reference>
<dbReference type="SUPFAM" id="SSF55447">
    <property type="entry name" value="CO dehydrogenase flavoprotein C-terminal domain-like"/>
    <property type="match status" value="1"/>
</dbReference>
<evidence type="ECO:0000256" key="1">
    <source>
        <dbReference type="ARBA" id="ARBA00022630"/>
    </source>
</evidence>
<dbReference type="AlphaFoldDB" id="A0A852TKI7"/>
<dbReference type="SUPFAM" id="SSF56176">
    <property type="entry name" value="FAD-binding/transporter-associated domain-like"/>
    <property type="match status" value="1"/>
</dbReference>
<keyword evidence="3" id="KW-0560">Oxidoreductase</keyword>